<evidence type="ECO:0000256" key="3">
    <source>
        <dbReference type="ARBA" id="ARBA00022448"/>
    </source>
</evidence>
<dbReference type="SUPFAM" id="SSF90123">
    <property type="entry name" value="ABC transporter transmembrane region"/>
    <property type="match status" value="1"/>
</dbReference>
<keyword evidence="4 11" id="KW-0812">Transmembrane</keyword>
<dbReference type="GO" id="GO:0016020">
    <property type="term" value="C:membrane"/>
    <property type="evidence" value="ECO:0007669"/>
    <property type="project" value="InterPro"/>
</dbReference>
<feature type="transmembrane region" description="Helical" evidence="11">
    <location>
        <begin position="46"/>
        <end position="64"/>
    </location>
</feature>
<dbReference type="PROSITE" id="PS00211">
    <property type="entry name" value="ABC_TRANSPORTER_1"/>
    <property type="match status" value="1"/>
</dbReference>
<comment type="subcellular location">
    <subcellularLocation>
        <location evidence="1">Endomembrane system</location>
        <topology evidence="1">Multi-pass membrane protein</topology>
    </subcellularLocation>
</comment>
<organism evidence="14 15">
    <name type="scientific">Globodera rostochiensis</name>
    <name type="common">Golden nematode worm</name>
    <name type="synonym">Heterodera rostochiensis</name>
    <dbReference type="NCBI Taxonomy" id="31243"/>
    <lineage>
        <taxon>Eukaryota</taxon>
        <taxon>Metazoa</taxon>
        <taxon>Ecdysozoa</taxon>
        <taxon>Nematoda</taxon>
        <taxon>Chromadorea</taxon>
        <taxon>Rhabditida</taxon>
        <taxon>Tylenchina</taxon>
        <taxon>Tylenchomorpha</taxon>
        <taxon>Tylenchoidea</taxon>
        <taxon>Heteroderidae</taxon>
        <taxon>Heteroderinae</taxon>
        <taxon>Globodera</taxon>
    </lineage>
</organism>
<keyword evidence="6" id="KW-0067">ATP-binding</keyword>
<dbReference type="SUPFAM" id="SSF52540">
    <property type="entry name" value="P-loop containing nucleoside triphosphate hydrolases"/>
    <property type="match status" value="1"/>
</dbReference>
<feature type="transmembrane region" description="Helical" evidence="11">
    <location>
        <begin position="71"/>
        <end position="89"/>
    </location>
</feature>
<evidence type="ECO:0000256" key="6">
    <source>
        <dbReference type="ARBA" id="ARBA00022840"/>
    </source>
</evidence>
<dbReference type="SMART" id="SM00382">
    <property type="entry name" value="AAA"/>
    <property type="match status" value="1"/>
</dbReference>
<evidence type="ECO:0000313" key="15">
    <source>
        <dbReference type="WBParaSite" id="Gr19_v10_g13173.t1"/>
    </source>
</evidence>
<dbReference type="InterPro" id="IPR003593">
    <property type="entry name" value="AAA+_ATPase"/>
</dbReference>
<keyword evidence="8" id="KW-1278">Translocase</keyword>
<keyword evidence="3" id="KW-0813">Transport</keyword>
<keyword evidence="10 11" id="KW-0472">Membrane</keyword>
<name>A0A914H121_GLORO</name>
<dbReference type="AlphaFoldDB" id="A0A914H121"/>
<feature type="domain" description="ABC transmembrane type-1" evidence="13">
    <location>
        <begin position="1"/>
        <end position="211"/>
    </location>
</feature>
<evidence type="ECO:0000256" key="11">
    <source>
        <dbReference type="SAM" id="Phobius"/>
    </source>
</evidence>
<dbReference type="GO" id="GO:0016887">
    <property type="term" value="F:ATP hydrolysis activity"/>
    <property type="evidence" value="ECO:0007669"/>
    <property type="project" value="InterPro"/>
</dbReference>
<evidence type="ECO:0000256" key="7">
    <source>
        <dbReference type="ARBA" id="ARBA00022856"/>
    </source>
</evidence>
<evidence type="ECO:0000256" key="10">
    <source>
        <dbReference type="ARBA" id="ARBA00023136"/>
    </source>
</evidence>
<dbReference type="PANTHER" id="PTHR43394:SF19">
    <property type="entry name" value="ABC TRANSPORTER B FAMILY"/>
    <property type="match status" value="1"/>
</dbReference>
<feature type="transmembrane region" description="Helical" evidence="11">
    <location>
        <begin position="158"/>
        <end position="176"/>
    </location>
</feature>
<dbReference type="PROSITE" id="PS50929">
    <property type="entry name" value="ABC_TM1F"/>
    <property type="match status" value="1"/>
</dbReference>
<dbReference type="PANTHER" id="PTHR43394">
    <property type="entry name" value="ATP-DEPENDENT PERMEASE MDL1, MITOCHONDRIAL"/>
    <property type="match status" value="1"/>
</dbReference>
<keyword evidence="9 11" id="KW-1133">Transmembrane helix</keyword>
<evidence type="ECO:0000256" key="1">
    <source>
        <dbReference type="ARBA" id="ARBA00004127"/>
    </source>
</evidence>
<feature type="domain" description="ABC transporter" evidence="12">
    <location>
        <begin position="245"/>
        <end position="474"/>
    </location>
</feature>
<dbReference type="GO" id="GO:0005524">
    <property type="term" value="F:ATP binding"/>
    <property type="evidence" value="ECO:0007669"/>
    <property type="project" value="UniProtKB-KW"/>
</dbReference>
<dbReference type="GO" id="GO:0012505">
    <property type="term" value="C:endomembrane system"/>
    <property type="evidence" value="ECO:0007669"/>
    <property type="project" value="UniProtKB-SubCell"/>
</dbReference>
<accession>A0A914H121</accession>
<dbReference type="InterPro" id="IPR036640">
    <property type="entry name" value="ABC1_TM_sf"/>
</dbReference>
<dbReference type="Gene3D" id="1.20.1560.10">
    <property type="entry name" value="ABC transporter type 1, transmembrane domain"/>
    <property type="match status" value="1"/>
</dbReference>
<comment type="similarity">
    <text evidence="2">Belongs to the ABC transporter superfamily. ABCB family. MHC peptide exporter (TC 3.A.1.209) subfamily.</text>
</comment>
<dbReference type="InterPro" id="IPR003439">
    <property type="entry name" value="ABC_transporter-like_ATP-bd"/>
</dbReference>
<dbReference type="Pfam" id="PF00664">
    <property type="entry name" value="ABC_membrane"/>
    <property type="match status" value="1"/>
</dbReference>
<evidence type="ECO:0000259" key="12">
    <source>
        <dbReference type="PROSITE" id="PS50893"/>
    </source>
</evidence>
<keyword evidence="7" id="KW-0653">Protein transport</keyword>
<reference evidence="15" key="1">
    <citation type="submission" date="2022-11" db="UniProtKB">
        <authorList>
            <consortium name="WormBaseParasite"/>
        </authorList>
    </citation>
    <scope>IDENTIFICATION</scope>
</reference>
<dbReference type="Pfam" id="PF00005">
    <property type="entry name" value="ABC_tran"/>
    <property type="match status" value="1"/>
</dbReference>
<evidence type="ECO:0000256" key="4">
    <source>
        <dbReference type="ARBA" id="ARBA00022692"/>
    </source>
</evidence>
<dbReference type="Gene3D" id="3.40.50.300">
    <property type="entry name" value="P-loop containing nucleotide triphosphate hydrolases"/>
    <property type="match status" value="1"/>
</dbReference>
<sequence>MRRDLFRSITVQEIAFFDNAQTGEILSRLILDCEKMSSTLSSTVDVFFSNGLMVLGSVMIMLALSWRLTMVTLVLIPPIAVFTKVYSIYYDHLAERSQLTKANANRIAGEVISSMRDVRVFAAERTEQKRFETELDATLRLDGTKSLALIGFQWMNELASNIILVLVLFYGGYLVLNKQMTEEQIFAFLIYQLQLGGNFYLLNSVATQLMESVGASRKFYEYLTRQPQIPLESGELRPAPVMGILEFRSVTFIYPTRPNMTVLNNVSFIVRPGEMVALVGPSGAGKSTVFSLLERFYQPTDGHILLDDIPIERWSHIYFHKKVSLVPQEPALYSCSIRDNILYGCGNSLGKSDETTMEAVETERGYETECGEKGVQLSGGQRQRIAIARALVRQPKVLLLDEATSALDAQNEQLIRESLASCTKGRTVLMIAHRLSTVKRADRILVMDRGQIVQKGNHKELMTQEDGLYYSMVQKQMGEMKDY</sequence>
<evidence type="ECO:0000256" key="9">
    <source>
        <dbReference type="ARBA" id="ARBA00022989"/>
    </source>
</evidence>
<dbReference type="FunFam" id="3.40.50.300:FF:000140">
    <property type="entry name" value="Lipid A export ATP-binding/permease protein MsbA"/>
    <property type="match status" value="1"/>
</dbReference>
<evidence type="ECO:0000313" key="14">
    <source>
        <dbReference type="Proteomes" id="UP000887572"/>
    </source>
</evidence>
<dbReference type="InterPro" id="IPR039421">
    <property type="entry name" value="Type_1_exporter"/>
</dbReference>
<dbReference type="InterPro" id="IPR011527">
    <property type="entry name" value="ABC1_TM_dom"/>
</dbReference>
<keyword evidence="5" id="KW-0547">Nucleotide-binding</keyword>
<dbReference type="WBParaSite" id="Gr19_v10_g13173.t1">
    <property type="protein sequence ID" value="Gr19_v10_g13173.t1"/>
    <property type="gene ID" value="Gr19_v10_g13173"/>
</dbReference>
<evidence type="ECO:0000256" key="5">
    <source>
        <dbReference type="ARBA" id="ARBA00022741"/>
    </source>
</evidence>
<proteinExistence type="inferred from homology"/>
<protein>
    <submittedName>
        <fullName evidence="15">Uncharacterized protein</fullName>
    </submittedName>
</protein>
<keyword evidence="7" id="KW-0571">Peptide transport</keyword>
<dbReference type="PROSITE" id="PS50893">
    <property type="entry name" value="ABC_TRANSPORTER_2"/>
    <property type="match status" value="1"/>
</dbReference>
<evidence type="ECO:0000256" key="8">
    <source>
        <dbReference type="ARBA" id="ARBA00022967"/>
    </source>
</evidence>
<dbReference type="InterPro" id="IPR027417">
    <property type="entry name" value="P-loop_NTPase"/>
</dbReference>
<keyword evidence="14" id="KW-1185">Reference proteome</keyword>
<dbReference type="Proteomes" id="UP000887572">
    <property type="component" value="Unplaced"/>
</dbReference>
<evidence type="ECO:0000259" key="13">
    <source>
        <dbReference type="PROSITE" id="PS50929"/>
    </source>
</evidence>
<evidence type="ECO:0000256" key="2">
    <source>
        <dbReference type="ARBA" id="ARBA00006493"/>
    </source>
</evidence>
<dbReference type="InterPro" id="IPR017871">
    <property type="entry name" value="ABC_transporter-like_CS"/>
</dbReference>
<dbReference type="GO" id="GO:0015421">
    <property type="term" value="F:ABC-type oligopeptide transporter activity"/>
    <property type="evidence" value="ECO:0007669"/>
    <property type="project" value="TreeGrafter"/>
</dbReference>